<dbReference type="EMBL" id="MU006785">
    <property type="protein sequence ID" value="KAF2639955.1"/>
    <property type="molecule type" value="Genomic_DNA"/>
</dbReference>
<organism evidence="3 4">
    <name type="scientific">Massarina eburnea CBS 473.64</name>
    <dbReference type="NCBI Taxonomy" id="1395130"/>
    <lineage>
        <taxon>Eukaryota</taxon>
        <taxon>Fungi</taxon>
        <taxon>Dikarya</taxon>
        <taxon>Ascomycota</taxon>
        <taxon>Pezizomycotina</taxon>
        <taxon>Dothideomycetes</taxon>
        <taxon>Pleosporomycetidae</taxon>
        <taxon>Pleosporales</taxon>
        <taxon>Massarineae</taxon>
        <taxon>Massarinaceae</taxon>
        <taxon>Massarina</taxon>
    </lineage>
</organism>
<evidence type="ECO:0000313" key="4">
    <source>
        <dbReference type="Proteomes" id="UP000799753"/>
    </source>
</evidence>
<name>A0A6A6RXP7_9PLEO</name>
<feature type="region of interest" description="Disordered" evidence="1">
    <location>
        <begin position="147"/>
        <end position="195"/>
    </location>
</feature>
<keyword evidence="4" id="KW-1185">Reference proteome</keyword>
<gene>
    <name evidence="3" type="ORF">P280DRAFT_549796</name>
</gene>
<dbReference type="OrthoDB" id="10261782at2759"/>
<evidence type="ECO:0000313" key="3">
    <source>
        <dbReference type="EMBL" id="KAF2639955.1"/>
    </source>
</evidence>
<dbReference type="Proteomes" id="UP000799753">
    <property type="component" value="Unassembled WGS sequence"/>
</dbReference>
<dbReference type="InterPro" id="IPR038921">
    <property type="entry name" value="YOR389W-like"/>
</dbReference>
<reference evidence="3" key="1">
    <citation type="journal article" date="2020" name="Stud. Mycol.">
        <title>101 Dothideomycetes genomes: a test case for predicting lifestyles and emergence of pathogens.</title>
        <authorList>
            <person name="Haridas S."/>
            <person name="Albert R."/>
            <person name="Binder M."/>
            <person name="Bloem J."/>
            <person name="Labutti K."/>
            <person name="Salamov A."/>
            <person name="Andreopoulos B."/>
            <person name="Baker S."/>
            <person name="Barry K."/>
            <person name="Bills G."/>
            <person name="Bluhm B."/>
            <person name="Cannon C."/>
            <person name="Castanera R."/>
            <person name="Culley D."/>
            <person name="Daum C."/>
            <person name="Ezra D."/>
            <person name="Gonzalez J."/>
            <person name="Henrissat B."/>
            <person name="Kuo A."/>
            <person name="Liang C."/>
            <person name="Lipzen A."/>
            <person name="Lutzoni F."/>
            <person name="Magnuson J."/>
            <person name="Mondo S."/>
            <person name="Nolan M."/>
            <person name="Ohm R."/>
            <person name="Pangilinan J."/>
            <person name="Park H.-J."/>
            <person name="Ramirez L."/>
            <person name="Alfaro M."/>
            <person name="Sun H."/>
            <person name="Tritt A."/>
            <person name="Yoshinaga Y."/>
            <person name="Zwiers L.-H."/>
            <person name="Turgeon B."/>
            <person name="Goodwin S."/>
            <person name="Spatafora J."/>
            <person name="Crous P."/>
            <person name="Grigoriev I."/>
        </authorList>
    </citation>
    <scope>NUCLEOTIDE SEQUENCE</scope>
    <source>
        <strain evidence="3">CBS 473.64</strain>
    </source>
</reference>
<feature type="signal peptide" evidence="2">
    <location>
        <begin position="1"/>
        <end position="21"/>
    </location>
</feature>
<dbReference type="PANTHER" id="PTHR35204">
    <property type="entry name" value="YALI0A21131P"/>
    <property type="match status" value="1"/>
</dbReference>
<feature type="chain" id="PRO_5025457948" evidence="2">
    <location>
        <begin position="22"/>
        <end position="671"/>
    </location>
</feature>
<evidence type="ECO:0000256" key="2">
    <source>
        <dbReference type="SAM" id="SignalP"/>
    </source>
</evidence>
<sequence>MARIGRLFAALASLPLSLANANSFLPYLAFTSPSPHIFHTLATLLQVRPQTIFPNGHTIASVTIPPYTLLYHGRHDNDAVSSPEWLAFDIDMAYWIMGNMRDSRMLTYRVMREVKAMYFDGTSASLMGEGTFSQMVFLYNGTDGVPKRGGWGPPPSHPDRPGGHGGDHGKPPRKGHKGGEEDGHPRRPPPNWNPLEDEYFRARGLCQWISENGLGGPGWGYEGIVRMNVGFEIIWCDFHSPSLKLVSNLNVSAPRYRTSPKTPNTQQQLLGFNDRPFDGIQSRLGIGISQDEGPHGPSMTDPSEPFRNGSGFFWFSAAAKRYAGDNRIRVDPSGIFSFYENGLKNQTHTRMVQDIERLGLGPNGEWLSKRSLRGGKGLDASRARTKRETEMHNLLARRRHHRLTAVDRNDGAFMREAVETRLKRSLSSVHTTGRIDWHNIASSIVTHYSVELLALLYYLEQVPASDAHHSSFNEWITQSRQYTHWFLLPFLEYPSDRPYASESLHRLFGLDSSLAQKTLERCVSQYDNDDDDDKAWGEEDTISSTAIHDTLHGLCSTVVKIGLGIEVAWFQHFDSEIETSSPTVHVHADLTRNAREWIEDMEELLAWLGWAEQSSQCEKPCGPAEMCYMPMWPVGGWGRRRPGGETDPEFLWEPVCVSMEKYPPEQWSDRN</sequence>
<evidence type="ECO:0000256" key="1">
    <source>
        <dbReference type="SAM" id="MobiDB-lite"/>
    </source>
</evidence>
<keyword evidence="2" id="KW-0732">Signal</keyword>
<protein>
    <submittedName>
        <fullName evidence="3">Uncharacterized protein</fullName>
    </submittedName>
</protein>
<dbReference type="PANTHER" id="PTHR35204:SF1">
    <property type="entry name" value="ENTEROTOXIN"/>
    <property type="match status" value="1"/>
</dbReference>
<proteinExistence type="predicted"/>
<dbReference type="AlphaFoldDB" id="A0A6A6RXP7"/>
<feature type="compositionally biased region" description="Basic and acidic residues" evidence="1">
    <location>
        <begin position="157"/>
        <end position="170"/>
    </location>
</feature>
<accession>A0A6A6RXP7</accession>